<feature type="transmembrane region" description="Helical" evidence="1">
    <location>
        <begin position="154"/>
        <end position="175"/>
    </location>
</feature>
<keyword evidence="1" id="KW-0812">Transmembrane</keyword>
<reference evidence="2 3" key="1">
    <citation type="submission" date="2024-03" db="EMBL/GenBank/DDBJ databases">
        <authorList>
            <person name="Jo J.-H."/>
        </authorList>
    </citation>
    <scope>NUCLEOTIDE SEQUENCE [LARGE SCALE GENOMIC DNA]</scope>
    <source>
        <strain evidence="2 3">PS1R-30</strain>
    </source>
</reference>
<dbReference type="Proteomes" id="UP001361239">
    <property type="component" value="Unassembled WGS sequence"/>
</dbReference>
<keyword evidence="1" id="KW-1133">Transmembrane helix</keyword>
<name>A0ABU8RQI2_9SPHN</name>
<protein>
    <recommendedName>
        <fullName evidence="4">Glycosyltransferase RgtA/B/C/D-like domain-containing protein</fullName>
    </recommendedName>
</protein>
<feature type="transmembrane region" description="Helical" evidence="1">
    <location>
        <begin position="269"/>
        <end position="289"/>
    </location>
</feature>
<evidence type="ECO:0000313" key="3">
    <source>
        <dbReference type="Proteomes" id="UP001361239"/>
    </source>
</evidence>
<dbReference type="RefSeq" id="WP_339585156.1">
    <property type="nucleotide sequence ID" value="NZ_JBBHJZ010000001.1"/>
</dbReference>
<keyword evidence="1" id="KW-0472">Membrane</keyword>
<comment type="caution">
    <text evidence="2">The sequence shown here is derived from an EMBL/GenBank/DDBJ whole genome shotgun (WGS) entry which is preliminary data.</text>
</comment>
<feature type="transmembrane region" description="Helical" evidence="1">
    <location>
        <begin position="222"/>
        <end position="239"/>
    </location>
</feature>
<feature type="transmembrane region" description="Helical" evidence="1">
    <location>
        <begin position="113"/>
        <end position="133"/>
    </location>
</feature>
<gene>
    <name evidence="2" type="ORF">WG901_00960</name>
</gene>
<feature type="transmembrane region" description="Helical" evidence="1">
    <location>
        <begin position="187"/>
        <end position="210"/>
    </location>
</feature>
<proteinExistence type="predicted"/>
<dbReference type="EMBL" id="JBBHJZ010000001">
    <property type="protein sequence ID" value="MEJ5975189.1"/>
    <property type="molecule type" value="Genomic_DNA"/>
</dbReference>
<accession>A0ABU8RQI2</accession>
<sequence length="503" mass="56020">MESSPPMMRHKRESGEGPTVLRLALARVSSREGLFLALFLALLSAMPFIVAAHPQLTDYPSHLARYGIMLDGGRDPFLARYYDFHWQLTGNLGVDLLIWPLAKLIGLEPAGRVIGMIIPPLTALGLIAVEWVLRRRIGIATLMALTFIWSPAMVLGFYNFCLSLALVLLSFALWVRLDAWPRRWLPFIPIGLAMWLCHASGWGVLGVLVFGYEFHKRKSLHAVLATWPLVFPLIPMLLSGGAKGALSYGSGVGIFKLAIWIQAMRDQSFMLDVATLAIALLVLLAAAMARKIDGRLGWATLILLVLTFAMPRHFGGGDYADYRLIAVSLMIGCLAIDWSAPRWLVWLAPVLFLVRLDLTCAAWEVNSRETTQILKALDYMPRGARVAGIIVVEARGWALNPFEHVTSYATVRKSALVNSHFAIPGVHMLRLKEGGKGFVDPSHRIVHWPGRKVWLHNFKPAKQADYLWFIGRTMPSSLPEGAKVLFATRHSFLVRLANRPVAR</sequence>
<evidence type="ECO:0000256" key="1">
    <source>
        <dbReference type="SAM" id="Phobius"/>
    </source>
</evidence>
<feature type="transmembrane region" description="Helical" evidence="1">
    <location>
        <begin position="295"/>
        <end position="310"/>
    </location>
</feature>
<evidence type="ECO:0000313" key="2">
    <source>
        <dbReference type="EMBL" id="MEJ5975189.1"/>
    </source>
</evidence>
<feature type="transmembrane region" description="Helical" evidence="1">
    <location>
        <begin position="322"/>
        <end position="340"/>
    </location>
</feature>
<organism evidence="2 3">
    <name type="scientific">Novosphingobium anseongense</name>
    <dbReference type="NCBI Taxonomy" id="3133436"/>
    <lineage>
        <taxon>Bacteria</taxon>
        <taxon>Pseudomonadati</taxon>
        <taxon>Pseudomonadota</taxon>
        <taxon>Alphaproteobacteria</taxon>
        <taxon>Sphingomonadales</taxon>
        <taxon>Sphingomonadaceae</taxon>
        <taxon>Novosphingobium</taxon>
    </lineage>
</organism>
<evidence type="ECO:0008006" key="4">
    <source>
        <dbReference type="Google" id="ProtNLM"/>
    </source>
</evidence>
<keyword evidence="3" id="KW-1185">Reference proteome</keyword>